<dbReference type="Gene3D" id="3.40.50.150">
    <property type="entry name" value="Vaccinia Virus protein VP39"/>
    <property type="match status" value="1"/>
</dbReference>
<dbReference type="SUPFAM" id="SSF53335">
    <property type="entry name" value="S-adenosyl-L-methionine-dependent methyltransferases"/>
    <property type="match status" value="1"/>
</dbReference>
<name>A0ABR9C779_9HYPH</name>
<evidence type="ECO:0000313" key="2">
    <source>
        <dbReference type="Proteomes" id="UP000615687"/>
    </source>
</evidence>
<gene>
    <name evidence="1" type="ORF">IG617_01530</name>
</gene>
<dbReference type="EMBL" id="JACYXJ010000001">
    <property type="protein sequence ID" value="MBD8874955.1"/>
    <property type="molecule type" value="Genomic_DNA"/>
</dbReference>
<dbReference type="RefSeq" id="WP_192106680.1">
    <property type="nucleotide sequence ID" value="NZ_JACYXJ010000001.1"/>
</dbReference>
<accession>A0ABR9C779</accession>
<reference evidence="1 2" key="1">
    <citation type="submission" date="2020-09" db="EMBL/GenBank/DDBJ databases">
        <title>The genome sequence of type strain Labrenzia polysiphoniae KACC 19711.</title>
        <authorList>
            <person name="Liu Y."/>
        </authorList>
    </citation>
    <scope>NUCLEOTIDE SEQUENCE [LARGE SCALE GENOMIC DNA]</scope>
    <source>
        <strain evidence="1 2">KACC 19711</strain>
    </source>
</reference>
<proteinExistence type="predicted"/>
<dbReference type="Pfam" id="PF13489">
    <property type="entry name" value="Methyltransf_23"/>
    <property type="match status" value="1"/>
</dbReference>
<dbReference type="InterPro" id="IPR029063">
    <property type="entry name" value="SAM-dependent_MTases_sf"/>
</dbReference>
<dbReference type="Proteomes" id="UP000615687">
    <property type="component" value="Unassembled WGS sequence"/>
</dbReference>
<keyword evidence="2" id="KW-1185">Reference proteome</keyword>
<protein>
    <recommendedName>
        <fullName evidence="3">Methyltransferase domain-containing protein</fullName>
    </recommendedName>
</protein>
<sequence length="205" mass="23526">MTLHRHQLEVGVNEILTQNKISGPTLDFGGDRSIDYGVLPSDRYIINVDSSASPDLLCDITQPWPVTLVKEVQKAKLIVLSELLEHLFDIEDFWNQLASHIKSGTHILISTPFVYHEHGDPFDYRRFTETYLIYLCKRSGWEVVQSRKIGTLGTVVVDLIEKFHPRSKNKKIILYFVKKLLMNQEKNKNSNRVYSGTIILAKATL</sequence>
<comment type="caution">
    <text evidence="1">The sequence shown here is derived from an EMBL/GenBank/DDBJ whole genome shotgun (WGS) entry which is preliminary data.</text>
</comment>
<evidence type="ECO:0008006" key="3">
    <source>
        <dbReference type="Google" id="ProtNLM"/>
    </source>
</evidence>
<organism evidence="1 2">
    <name type="scientific">Roseibium polysiphoniae</name>
    <dbReference type="NCBI Taxonomy" id="2571221"/>
    <lineage>
        <taxon>Bacteria</taxon>
        <taxon>Pseudomonadati</taxon>
        <taxon>Pseudomonadota</taxon>
        <taxon>Alphaproteobacteria</taxon>
        <taxon>Hyphomicrobiales</taxon>
        <taxon>Stappiaceae</taxon>
        <taxon>Roseibium</taxon>
    </lineage>
</organism>
<evidence type="ECO:0000313" key="1">
    <source>
        <dbReference type="EMBL" id="MBD8874955.1"/>
    </source>
</evidence>